<keyword evidence="2" id="KW-1185">Reference proteome</keyword>
<accession>A0A1T5A090</accession>
<evidence type="ECO:0000313" key="1">
    <source>
        <dbReference type="EMBL" id="SKB28063.1"/>
    </source>
</evidence>
<dbReference type="EMBL" id="FUYS01000001">
    <property type="protein sequence ID" value="SKB28063.1"/>
    <property type="molecule type" value="Genomic_DNA"/>
</dbReference>
<dbReference type="AlphaFoldDB" id="A0A1T5A090"/>
<name>A0A1T5A090_9SPHI</name>
<proteinExistence type="predicted"/>
<dbReference type="Proteomes" id="UP000190541">
    <property type="component" value="Unassembled WGS sequence"/>
</dbReference>
<evidence type="ECO:0000313" key="2">
    <source>
        <dbReference type="Proteomes" id="UP000190541"/>
    </source>
</evidence>
<reference evidence="1 2" key="1">
    <citation type="submission" date="2017-02" db="EMBL/GenBank/DDBJ databases">
        <authorList>
            <person name="Peterson S.W."/>
        </authorList>
    </citation>
    <scope>NUCLEOTIDE SEQUENCE [LARGE SCALE GENOMIC DNA]</scope>
    <source>
        <strain evidence="1 2">DSM 22899</strain>
    </source>
</reference>
<protein>
    <submittedName>
        <fullName evidence="1">Uncharacterized protein</fullName>
    </submittedName>
</protein>
<organism evidence="1 2">
    <name type="scientific">Parapedobacter luteus</name>
    <dbReference type="NCBI Taxonomy" id="623280"/>
    <lineage>
        <taxon>Bacteria</taxon>
        <taxon>Pseudomonadati</taxon>
        <taxon>Bacteroidota</taxon>
        <taxon>Sphingobacteriia</taxon>
        <taxon>Sphingobacteriales</taxon>
        <taxon>Sphingobacteriaceae</taxon>
        <taxon>Parapedobacter</taxon>
    </lineage>
</organism>
<dbReference type="STRING" id="623280.SAMN05660226_00332"/>
<gene>
    <name evidence="1" type="ORF">SAMN05660226_00332</name>
</gene>
<sequence length="67" mass="7544">MKTTDPRGKIYGARLHYGANLMRMALFRNKTNQHESEIKSMISIHSYVAVVITESIPWFCNGSALTG</sequence>